<dbReference type="Proteomes" id="UP000050792">
    <property type="component" value="Unassembled WGS sequence"/>
</dbReference>
<reference evidence="4 5" key="2">
    <citation type="submission" date="2023-11" db="UniProtKB">
        <authorList>
            <consortium name="WormBaseParasite"/>
        </authorList>
    </citation>
    <scope>IDENTIFICATION</scope>
</reference>
<dbReference type="AlphaFoldDB" id="A0AA85FDV2"/>
<dbReference type="SUPFAM" id="SSF49695">
    <property type="entry name" value="gamma-Crystallin-like"/>
    <property type="match status" value="1"/>
</dbReference>
<evidence type="ECO:0000256" key="1">
    <source>
        <dbReference type="SAM" id="SignalP"/>
    </source>
</evidence>
<accession>A0AA85FDV2</accession>
<reference evidence="3" key="1">
    <citation type="submission" date="2022-06" db="EMBL/GenBank/DDBJ databases">
        <authorList>
            <person name="Berger JAMES D."/>
            <person name="Berger JAMES D."/>
        </authorList>
    </citation>
    <scope>NUCLEOTIDE SEQUENCE [LARGE SCALE GENOMIC DNA]</scope>
</reference>
<feature type="domain" description="Interleukin-4 inducing immunoglobulin-binding" evidence="2">
    <location>
        <begin position="52"/>
        <end position="140"/>
    </location>
</feature>
<sequence length="211" mass="24183">MLVTLFLLITLISYPTVYALASNHRTTVANNNASELRSSSNLLNWRNTISQCVRLYTGPNQLGDWFDICDSNELLSSIFVWRAQSMCTSVNTNPIRKIYWLIYERSHFTGPYILLGPSRCIDDIRQYKFLATTSILICVEIVRAKLDVLVSCQYPKRPWREFFQVNWHSDNKVTSKQSVTVGMKSADEVKASSMENINSLVDLQKNSVNNK</sequence>
<dbReference type="InterPro" id="IPR011024">
    <property type="entry name" value="G_crystallin-like"/>
</dbReference>
<dbReference type="Gene3D" id="2.60.20.10">
    <property type="entry name" value="Crystallins"/>
    <property type="match status" value="1"/>
</dbReference>
<evidence type="ECO:0000313" key="4">
    <source>
        <dbReference type="WBParaSite" id="SRDH1_43830.1"/>
    </source>
</evidence>
<evidence type="ECO:0000259" key="2">
    <source>
        <dbReference type="Pfam" id="PF18258"/>
    </source>
</evidence>
<proteinExistence type="predicted"/>
<dbReference type="WBParaSite" id="SRDH1_43840.1">
    <property type="protein sequence ID" value="SRDH1_43840.1"/>
    <property type="gene ID" value="SRDH1_43840"/>
</dbReference>
<name>A0AA85FDV2_9TREM</name>
<dbReference type="InterPro" id="IPR041305">
    <property type="entry name" value="IL4_i_Ig"/>
</dbReference>
<feature type="chain" id="PRO_5044704727" description="Interleukin-4 inducing immunoglobulin-binding domain-containing protein" evidence="1">
    <location>
        <begin position="20"/>
        <end position="211"/>
    </location>
</feature>
<protein>
    <recommendedName>
        <fullName evidence="2">Interleukin-4 inducing immunoglobulin-binding domain-containing protein</fullName>
    </recommendedName>
</protein>
<keyword evidence="3" id="KW-1185">Reference proteome</keyword>
<keyword evidence="1" id="KW-0732">Signal</keyword>
<dbReference type="Pfam" id="PF18258">
    <property type="entry name" value="IL4_i_Ig"/>
    <property type="match status" value="1"/>
</dbReference>
<dbReference type="WBParaSite" id="SRDH1_43830.1">
    <property type="protein sequence ID" value="SRDH1_43830.1"/>
    <property type="gene ID" value="SRDH1_43830"/>
</dbReference>
<evidence type="ECO:0000313" key="3">
    <source>
        <dbReference type="Proteomes" id="UP000050792"/>
    </source>
</evidence>
<feature type="signal peptide" evidence="1">
    <location>
        <begin position="1"/>
        <end position="19"/>
    </location>
</feature>
<evidence type="ECO:0000313" key="5">
    <source>
        <dbReference type="WBParaSite" id="SRDH1_43840.1"/>
    </source>
</evidence>
<organism evidence="3 4">
    <name type="scientific">Schistosoma rodhaini</name>
    <dbReference type="NCBI Taxonomy" id="6188"/>
    <lineage>
        <taxon>Eukaryota</taxon>
        <taxon>Metazoa</taxon>
        <taxon>Spiralia</taxon>
        <taxon>Lophotrochozoa</taxon>
        <taxon>Platyhelminthes</taxon>
        <taxon>Trematoda</taxon>
        <taxon>Digenea</taxon>
        <taxon>Strigeidida</taxon>
        <taxon>Schistosomatoidea</taxon>
        <taxon>Schistosomatidae</taxon>
        <taxon>Schistosoma</taxon>
    </lineage>
</organism>